<reference evidence="3" key="1">
    <citation type="submission" date="2011-05" db="EMBL/GenBank/DDBJ databases">
        <title>Insights into the evolution of the great apes provided by the gorilla genome.</title>
        <authorList>
            <person name="Scally A."/>
        </authorList>
    </citation>
    <scope>NUCLEOTIDE SEQUENCE [LARGE SCALE GENOMIC DNA]</scope>
</reference>
<dbReference type="InParanoid" id="A0A2I2Z3Q9"/>
<feature type="compositionally biased region" description="Low complexity" evidence="1">
    <location>
        <begin position="22"/>
        <end position="35"/>
    </location>
</feature>
<protein>
    <submittedName>
        <fullName evidence="2">Uncharacterized protein</fullName>
    </submittedName>
</protein>
<dbReference type="EMBL" id="CABD030120743">
    <property type="status" value="NOT_ANNOTATED_CDS"/>
    <property type="molecule type" value="Genomic_DNA"/>
</dbReference>
<reference evidence="2" key="3">
    <citation type="submission" date="2025-08" db="UniProtKB">
        <authorList>
            <consortium name="Ensembl"/>
        </authorList>
    </citation>
    <scope>IDENTIFICATION</scope>
</reference>
<reference evidence="2" key="4">
    <citation type="submission" date="2025-09" db="UniProtKB">
        <authorList>
            <consortium name="Ensembl"/>
        </authorList>
    </citation>
    <scope>IDENTIFICATION</scope>
</reference>
<evidence type="ECO:0000313" key="3">
    <source>
        <dbReference type="Proteomes" id="UP000001519"/>
    </source>
</evidence>
<sequence length="160" mass="18258">MLPEMKRESRMAEESPAQETPRLGQSSSRRGQGLSVYYSKQASPRDVVWEGLKPTRQAHPVEKRLPIPVWPASLTSASQSSADLRGVGWPLLIWVREMPETHPGLNHRLVVQSHSPCAFRKPTGPKYEWEESWEKLNQTLPMAIKEKIQQRLPLSLTLRS</sequence>
<proteinExistence type="predicted"/>
<evidence type="ECO:0000313" key="2">
    <source>
        <dbReference type="Ensembl" id="ENSGGOP00000041721.1"/>
    </source>
</evidence>
<dbReference type="Proteomes" id="UP000001519">
    <property type="component" value="Chromosome 22"/>
</dbReference>
<dbReference type="AlphaFoldDB" id="A0A2I2Z3Q9"/>
<keyword evidence="3" id="KW-1185">Reference proteome</keyword>
<feature type="region of interest" description="Disordered" evidence="1">
    <location>
        <begin position="1"/>
        <end position="38"/>
    </location>
</feature>
<dbReference type="OMA" id="SPCAFRK"/>
<feature type="compositionally biased region" description="Basic and acidic residues" evidence="1">
    <location>
        <begin position="1"/>
        <end position="13"/>
    </location>
</feature>
<dbReference type="Ensembl" id="ENSGGOT00000046059.1">
    <property type="protein sequence ID" value="ENSGGOP00000041721.1"/>
    <property type="gene ID" value="ENSGGOG00000041138.1"/>
</dbReference>
<name>A0A2I2Z3Q9_GORGO</name>
<evidence type="ECO:0000256" key="1">
    <source>
        <dbReference type="SAM" id="MobiDB-lite"/>
    </source>
</evidence>
<reference evidence="2 3" key="2">
    <citation type="journal article" date="2012" name="Nature">
        <title>Insights into hominid evolution from the gorilla genome sequence.</title>
        <authorList>
            <person name="Scally A."/>
            <person name="Dutheil J.Y."/>
            <person name="Hillier L.W."/>
            <person name="Jordan G.E."/>
            <person name="Goodhead I."/>
            <person name="Herrero J."/>
            <person name="Hobolth A."/>
            <person name="Lappalainen T."/>
            <person name="Mailund T."/>
            <person name="Marques-Bonet T."/>
            <person name="McCarthy S."/>
            <person name="Montgomery S.H."/>
            <person name="Schwalie P.C."/>
            <person name="Tang Y.A."/>
            <person name="Ward M.C."/>
            <person name="Xue Y."/>
            <person name="Yngvadottir B."/>
            <person name="Alkan C."/>
            <person name="Andersen L.N."/>
            <person name="Ayub Q."/>
            <person name="Ball E.V."/>
            <person name="Beal K."/>
            <person name="Bradley B.J."/>
            <person name="Chen Y."/>
            <person name="Clee C.M."/>
            <person name="Fitzgerald S."/>
            <person name="Graves T.A."/>
            <person name="Gu Y."/>
            <person name="Heath P."/>
            <person name="Heger A."/>
            <person name="Karakoc E."/>
            <person name="Kolb-Kokocinski A."/>
            <person name="Laird G.K."/>
            <person name="Lunter G."/>
            <person name="Meader S."/>
            <person name="Mort M."/>
            <person name="Mullikin J.C."/>
            <person name="Munch K."/>
            <person name="O'Connor T.D."/>
            <person name="Phillips A.D."/>
            <person name="Prado-Martinez J."/>
            <person name="Rogers A.S."/>
            <person name="Sajjadian S."/>
            <person name="Schmidt D."/>
            <person name="Shaw K."/>
            <person name="Simpson J.T."/>
            <person name="Stenson P.D."/>
            <person name="Turner D.J."/>
            <person name="Vigilant L."/>
            <person name="Vilella A.J."/>
            <person name="Whitener W."/>
            <person name="Zhu B."/>
            <person name="Cooper D.N."/>
            <person name="de Jong P."/>
            <person name="Dermitzakis E.T."/>
            <person name="Eichler E.E."/>
            <person name="Flicek P."/>
            <person name="Goldman N."/>
            <person name="Mundy N.I."/>
            <person name="Ning Z."/>
            <person name="Odom D.T."/>
            <person name="Ponting C.P."/>
            <person name="Quail M.A."/>
            <person name="Ryder O.A."/>
            <person name="Searle S.M."/>
            <person name="Warren W.C."/>
            <person name="Wilson R.K."/>
            <person name="Schierup M.H."/>
            <person name="Rogers J."/>
            <person name="Tyler-Smith C."/>
            <person name="Durbin R."/>
        </authorList>
    </citation>
    <scope>NUCLEOTIDE SEQUENCE [LARGE SCALE GENOMIC DNA]</scope>
</reference>
<accession>A0A2I2Z3Q9</accession>
<dbReference type="GeneTree" id="ENSGT00390000018452"/>
<organism evidence="2 3">
    <name type="scientific">Gorilla gorilla gorilla</name>
    <name type="common">Western lowland gorilla</name>
    <dbReference type="NCBI Taxonomy" id="9595"/>
    <lineage>
        <taxon>Eukaryota</taxon>
        <taxon>Metazoa</taxon>
        <taxon>Chordata</taxon>
        <taxon>Craniata</taxon>
        <taxon>Vertebrata</taxon>
        <taxon>Euteleostomi</taxon>
        <taxon>Mammalia</taxon>
        <taxon>Eutheria</taxon>
        <taxon>Euarchontoglires</taxon>
        <taxon>Primates</taxon>
        <taxon>Haplorrhini</taxon>
        <taxon>Catarrhini</taxon>
        <taxon>Hominidae</taxon>
        <taxon>Gorilla</taxon>
    </lineage>
</organism>